<dbReference type="Gene3D" id="3.90.79.10">
    <property type="entry name" value="Nucleoside Triphosphate Pyrophosphohydrolase"/>
    <property type="match status" value="1"/>
</dbReference>
<evidence type="ECO:0000259" key="2">
    <source>
        <dbReference type="PROSITE" id="PS51462"/>
    </source>
</evidence>
<name>A0A147DP40_9MICO</name>
<dbReference type="PANTHER" id="PTHR21340">
    <property type="entry name" value="DIADENOSINE 5,5-P1,P4-TETRAPHOSPHATE PYROPHOSPHOHYDROLASE MUTT"/>
    <property type="match status" value="1"/>
</dbReference>
<dbReference type="Pfam" id="PF00293">
    <property type="entry name" value="NUDIX"/>
    <property type="match status" value="1"/>
</dbReference>
<dbReference type="Proteomes" id="UP000072763">
    <property type="component" value="Unassembled WGS sequence"/>
</dbReference>
<dbReference type="PROSITE" id="PS00893">
    <property type="entry name" value="NUDIX_BOX"/>
    <property type="match status" value="1"/>
</dbReference>
<dbReference type="GO" id="GO:0004081">
    <property type="term" value="F:bis(5'-nucleosyl)-tetraphosphatase (asymmetrical) activity"/>
    <property type="evidence" value="ECO:0007669"/>
    <property type="project" value="TreeGrafter"/>
</dbReference>
<proteinExistence type="predicted"/>
<dbReference type="PATRIC" id="fig|465820.4.peg.2438"/>
<dbReference type="RefSeq" id="WP_058750136.1">
    <property type="nucleotide sequence ID" value="NZ_LDRC01000058.1"/>
</dbReference>
<comment type="caution">
    <text evidence="3">The sequence shown here is derived from an EMBL/GenBank/DDBJ whole genome shotgun (WGS) entry which is preliminary data.</text>
</comment>
<dbReference type="InterPro" id="IPR015797">
    <property type="entry name" value="NUDIX_hydrolase-like_dom_sf"/>
</dbReference>
<dbReference type="GO" id="GO:0006754">
    <property type="term" value="P:ATP biosynthetic process"/>
    <property type="evidence" value="ECO:0007669"/>
    <property type="project" value="TreeGrafter"/>
</dbReference>
<sequence length="160" mass="17263">MVTSAGLLLHRSARVDGTTQVFVAHMGGPFWRGRARAWSIPKGLLEDGEDPVAAARREFAEEIGVAAPDGLVLDLGEVRQASGKRVRVFAVRADDFEVDAVRSNTALVELPRGSGRFVEVPEVDDARWVAVDEARELLVAGQVAALDRLLVAVERPLPEG</sequence>
<dbReference type="GO" id="GO:0006167">
    <property type="term" value="P:AMP biosynthetic process"/>
    <property type="evidence" value="ECO:0007669"/>
    <property type="project" value="TreeGrafter"/>
</dbReference>
<evidence type="ECO:0000256" key="1">
    <source>
        <dbReference type="ARBA" id="ARBA00022801"/>
    </source>
</evidence>
<keyword evidence="1" id="KW-0378">Hydrolase</keyword>
<dbReference type="InterPro" id="IPR000086">
    <property type="entry name" value="NUDIX_hydrolase_dom"/>
</dbReference>
<dbReference type="PROSITE" id="PS51462">
    <property type="entry name" value="NUDIX"/>
    <property type="match status" value="1"/>
</dbReference>
<dbReference type="EMBL" id="LDRC01000058">
    <property type="protein sequence ID" value="KTR51205.1"/>
    <property type="molecule type" value="Genomic_DNA"/>
</dbReference>
<organism evidence="3 4">
    <name type="scientific">Curtobacterium oceanosedimentum</name>
    <dbReference type="NCBI Taxonomy" id="465820"/>
    <lineage>
        <taxon>Bacteria</taxon>
        <taxon>Bacillati</taxon>
        <taxon>Actinomycetota</taxon>
        <taxon>Actinomycetes</taxon>
        <taxon>Micrococcales</taxon>
        <taxon>Microbacteriaceae</taxon>
        <taxon>Curtobacterium</taxon>
    </lineage>
</organism>
<reference evidence="3 4" key="1">
    <citation type="journal article" date="2016" name="Front. Microbiol.">
        <title>Genomic Resource of Rice Seed Associated Bacteria.</title>
        <authorList>
            <person name="Midha S."/>
            <person name="Bansal K."/>
            <person name="Sharma S."/>
            <person name="Kumar N."/>
            <person name="Patil P.P."/>
            <person name="Chaudhry V."/>
            <person name="Patil P.B."/>
        </authorList>
    </citation>
    <scope>NUCLEOTIDE SEQUENCE [LARGE SCALE GENOMIC DNA]</scope>
    <source>
        <strain evidence="3 4">NS359</strain>
    </source>
</reference>
<accession>A0A147DP40</accession>
<dbReference type="SUPFAM" id="SSF55811">
    <property type="entry name" value="Nudix"/>
    <property type="match status" value="1"/>
</dbReference>
<protein>
    <recommendedName>
        <fullName evidence="2">Nudix hydrolase domain-containing protein</fullName>
    </recommendedName>
</protein>
<dbReference type="InterPro" id="IPR051325">
    <property type="entry name" value="Nudix_hydrolase_domain"/>
</dbReference>
<gene>
    <name evidence="3" type="ORF">NS359_11285</name>
</gene>
<dbReference type="AlphaFoldDB" id="A0A147DP40"/>
<dbReference type="InterPro" id="IPR020084">
    <property type="entry name" value="NUDIX_hydrolase_CS"/>
</dbReference>
<evidence type="ECO:0000313" key="3">
    <source>
        <dbReference type="EMBL" id="KTR51205.1"/>
    </source>
</evidence>
<evidence type="ECO:0000313" key="4">
    <source>
        <dbReference type="Proteomes" id="UP000072763"/>
    </source>
</evidence>
<feature type="domain" description="Nudix hydrolase" evidence="2">
    <location>
        <begin position="1"/>
        <end position="151"/>
    </location>
</feature>
<dbReference type="PANTHER" id="PTHR21340:SF7">
    <property type="entry name" value="NUDIX HYDROLASE DOMAIN-CONTAINING PROTEIN"/>
    <property type="match status" value="1"/>
</dbReference>